<dbReference type="AlphaFoldDB" id="A0A2N0UJM3"/>
<dbReference type="EMBL" id="NNSR01000072">
    <property type="protein sequence ID" value="PKD27193.1"/>
    <property type="molecule type" value="Genomic_DNA"/>
</dbReference>
<evidence type="ECO:0000313" key="3">
    <source>
        <dbReference type="Proteomes" id="UP000233425"/>
    </source>
</evidence>
<protein>
    <submittedName>
        <fullName evidence="2">N-acetylmuramoyl-L-alanine amidase CwlD</fullName>
    </submittedName>
</protein>
<proteinExistence type="predicted"/>
<dbReference type="RefSeq" id="WP_101029518.1">
    <property type="nucleotide sequence ID" value="NZ_CABMMZ010000072.1"/>
</dbReference>
<dbReference type="SMART" id="SM00646">
    <property type="entry name" value="Ami_3"/>
    <property type="match status" value="1"/>
</dbReference>
<feature type="domain" description="MurNAc-LAA" evidence="1">
    <location>
        <begin position="55"/>
        <end position="170"/>
    </location>
</feature>
<keyword evidence="3" id="KW-1185">Reference proteome</keyword>
<evidence type="ECO:0000313" key="2">
    <source>
        <dbReference type="EMBL" id="PKD27193.1"/>
    </source>
</evidence>
<name>A0A2N0UJM3_9FIRM</name>
<gene>
    <name evidence="2" type="ORF">RBATCC27255_01581</name>
</gene>
<comment type="caution">
    <text evidence="2">The sequence shown here is derived from an EMBL/GenBank/DDBJ whole genome shotgun (WGS) entry which is preliminary data.</text>
</comment>
<dbReference type="CDD" id="cd02696">
    <property type="entry name" value="MurNAc-LAA"/>
    <property type="match status" value="1"/>
</dbReference>
<dbReference type="GO" id="GO:0008745">
    <property type="term" value="F:N-acetylmuramoyl-L-alanine amidase activity"/>
    <property type="evidence" value="ECO:0007669"/>
    <property type="project" value="InterPro"/>
</dbReference>
<sequence length="180" mass="20185">MPSVYLSPSLQEYNPYVDGGNEEYYMNLIADAMEPYLKASGIDFKRNDPDMTLSQAIADSNKGNHDLHLAIHSNAAPEGSAGRYTGADIYYYPTGSNGKRFAEILQKNYKDIYPEPNDVDIIPTTSLAEVRRTKSPSALIEVAYHDNPEEAQWIRDNINVIGRNLAKSVAEYFNMPFVEP</sequence>
<organism evidence="2 3">
    <name type="scientific">Ruminococcus bromii</name>
    <dbReference type="NCBI Taxonomy" id="40518"/>
    <lineage>
        <taxon>Bacteria</taxon>
        <taxon>Bacillati</taxon>
        <taxon>Bacillota</taxon>
        <taxon>Clostridia</taxon>
        <taxon>Eubacteriales</taxon>
        <taxon>Oscillospiraceae</taxon>
        <taxon>Ruminococcus</taxon>
    </lineage>
</organism>
<dbReference type="InterPro" id="IPR002508">
    <property type="entry name" value="MurNAc-LAA_cat"/>
</dbReference>
<dbReference type="Gene3D" id="3.40.630.40">
    <property type="entry name" value="Zn-dependent exopeptidases"/>
    <property type="match status" value="1"/>
</dbReference>
<evidence type="ECO:0000259" key="1">
    <source>
        <dbReference type="SMART" id="SM00646"/>
    </source>
</evidence>
<dbReference type="Proteomes" id="UP000233425">
    <property type="component" value="Unassembled WGS sequence"/>
</dbReference>
<dbReference type="SUPFAM" id="SSF53187">
    <property type="entry name" value="Zn-dependent exopeptidases"/>
    <property type="match status" value="1"/>
</dbReference>
<dbReference type="Pfam" id="PF01520">
    <property type="entry name" value="Amidase_3"/>
    <property type="match status" value="1"/>
</dbReference>
<accession>A0A2N0UJM3</accession>
<reference evidence="2" key="1">
    <citation type="journal article" date="2018" name="Environ. Microbiol.">
        <title>Sporulation capability and amylosome conservation among diverse human colonic and rumen isolates of the keystone starch-degrader Ruminococcus bromii.</title>
        <authorList>
            <person name="Mukhopadhya I."/>
            <person name="Morais S."/>
            <person name="Laverde-Gomez J."/>
            <person name="Sheridan P.O."/>
            <person name="Walker A.W."/>
            <person name="Kelly W."/>
            <person name="Klieve A.V."/>
            <person name="Ouwerkerk D."/>
            <person name="Duncan S.H."/>
            <person name="Louis P."/>
            <person name="Koropatkin N."/>
            <person name="Cockburn D."/>
            <person name="Kibler R."/>
            <person name="Cooper P.J."/>
            <person name="Sandoval C."/>
            <person name="Crost E."/>
            <person name="Juge N."/>
            <person name="Bayer E.A."/>
            <person name="Flint H.J."/>
        </authorList>
    </citation>
    <scope>NUCLEOTIDE SEQUENCE [LARGE SCALE GENOMIC DNA]</scope>
    <source>
        <strain evidence="2">ATCC 27255</strain>
    </source>
</reference>
<dbReference type="GO" id="GO:0009253">
    <property type="term" value="P:peptidoglycan catabolic process"/>
    <property type="evidence" value="ECO:0007669"/>
    <property type="project" value="InterPro"/>
</dbReference>